<sequence length="562" mass="63853">MLLELPVDVLLAVIEQLRDPFALEQLSYVSKFLWDILQSFLYKDVEVLALSEENLDSVNIGPVLTAHNDRGVLKHTRSISFVSPFLSPRIRRCIHDGPQEGSIVIQKLATNVLSLIRSCTCIPPEILGPSGVLQLHHQNLESIRLITDYHCPKCNLHPPLRLSAFEKLKKITWIGLGSAPRFNELRSTIISRSHQLMELNLDLVSHVIIHVTKPSRAVDALALPWLLGLDGTVKQPIFTNLRHLSLSHIPLQPEAEKLVSSIKFSTLRSLRLRNCHGWEDLLKEITHSHSDIQLKTFEITAHTESFYSKPEPGKYIRDFLGVLRGLVELYVSIDCKSSIDKMWTAALQHRQTLRSFVHYRKRHSVLNSQNGLLHMDNRAYLSENPSLSDLGKLDLHFLAISCDLIYLDILCQRFTENSSLYVLHIRKSTYNEQNHPIPHLKNIANPSKYPDLNSPSRPQNWALRPVDGHSLPPVTDSLHEFLQWAFGPGGISSLQIVAVGDFTYNGRYAAKNSFFCRAQSPTSDQNGCFRKYRRLLDKDRSLWALVDRYSDSLQACPTGTLL</sequence>
<evidence type="ECO:0000313" key="2">
    <source>
        <dbReference type="Proteomes" id="UP000541154"/>
    </source>
</evidence>
<dbReference type="AlphaFoldDB" id="A0A8H5ZYR8"/>
<reference evidence="1 2" key="1">
    <citation type="submission" date="2019-04" db="EMBL/GenBank/DDBJ databases">
        <title>Aspergillus burnettii sp. nov., novel species from soil in southeast Queensland.</title>
        <authorList>
            <person name="Gilchrist C.L.M."/>
            <person name="Pitt J.I."/>
            <person name="Lange L."/>
            <person name="Lacey H.J."/>
            <person name="Vuong D."/>
            <person name="Midgley D.J."/>
            <person name="Greenfield P."/>
            <person name="Bradbury M."/>
            <person name="Lacey E."/>
            <person name="Busk P.K."/>
            <person name="Pilgaard B."/>
            <person name="Chooi Y.H."/>
            <person name="Piggott A.M."/>
        </authorList>
    </citation>
    <scope>NUCLEOTIDE SEQUENCE [LARGE SCALE GENOMIC DNA]</scope>
    <source>
        <strain evidence="1 2">FRR 5400</strain>
    </source>
</reference>
<dbReference type="Proteomes" id="UP000541154">
    <property type="component" value="Unassembled WGS sequence"/>
</dbReference>
<gene>
    <name evidence="1" type="ORF">ETB97_006546</name>
</gene>
<name>A0A8H5ZYR8_PETAA</name>
<evidence type="ECO:0000313" key="1">
    <source>
        <dbReference type="EMBL" id="KAF5856894.1"/>
    </source>
</evidence>
<proteinExistence type="predicted"/>
<evidence type="ECO:0008006" key="3">
    <source>
        <dbReference type="Google" id="ProtNLM"/>
    </source>
</evidence>
<protein>
    <recommendedName>
        <fullName evidence="3">F-box domain-containing protein</fullName>
    </recommendedName>
</protein>
<comment type="caution">
    <text evidence="1">The sequence shown here is derived from an EMBL/GenBank/DDBJ whole genome shotgun (WGS) entry which is preliminary data.</text>
</comment>
<dbReference type="EMBL" id="SPNV01000289">
    <property type="protein sequence ID" value="KAF5856894.1"/>
    <property type="molecule type" value="Genomic_DNA"/>
</dbReference>
<organism evidence="1 2">
    <name type="scientific">Petromyces alliaceus</name>
    <name type="common">Aspergillus alliaceus</name>
    <dbReference type="NCBI Taxonomy" id="209559"/>
    <lineage>
        <taxon>Eukaryota</taxon>
        <taxon>Fungi</taxon>
        <taxon>Dikarya</taxon>
        <taxon>Ascomycota</taxon>
        <taxon>Pezizomycotina</taxon>
        <taxon>Eurotiomycetes</taxon>
        <taxon>Eurotiomycetidae</taxon>
        <taxon>Eurotiales</taxon>
        <taxon>Aspergillaceae</taxon>
        <taxon>Aspergillus</taxon>
        <taxon>Aspergillus subgen. Circumdati</taxon>
    </lineage>
</organism>
<keyword evidence="2" id="KW-1185">Reference proteome</keyword>
<accession>A0A8H5ZYR8</accession>